<gene>
    <name evidence="2" type="ORF">DA73_0238850</name>
    <name evidence="1" type="ORF">DA73_0400031155</name>
</gene>
<accession>A0A0C1QNQ4</accession>
<evidence type="ECO:0000313" key="1">
    <source>
        <dbReference type="EMBL" id="KAF3884051.1"/>
    </source>
</evidence>
<evidence type="ECO:0000313" key="3">
    <source>
        <dbReference type="Proteomes" id="UP000029738"/>
    </source>
</evidence>
<dbReference type="Proteomes" id="UP000029738">
    <property type="component" value="Unassembled WGS sequence"/>
</dbReference>
<keyword evidence="3" id="KW-1185">Reference proteome</keyword>
<sequence>MADLSNVPPHLLSHEHYRQMLVRDGERRFKEWHTEYLRYQGEFLKDRQHRIQELENLRKDIHADHKRRSQESRQEFLRYQNKFLNEMRRY</sequence>
<name>A0A0C1QNQ4_9CYAN</name>
<proteinExistence type="predicted"/>
<organism evidence="2">
    <name type="scientific">Tolypothrix bouteillei VB521301</name>
    <dbReference type="NCBI Taxonomy" id="1479485"/>
    <lineage>
        <taxon>Bacteria</taxon>
        <taxon>Bacillati</taxon>
        <taxon>Cyanobacteriota</taxon>
        <taxon>Cyanophyceae</taxon>
        <taxon>Nostocales</taxon>
        <taxon>Tolypothrichaceae</taxon>
        <taxon>Tolypothrix</taxon>
    </lineage>
</organism>
<dbReference type="RefSeq" id="WP_038082252.1">
    <property type="nucleotide sequence ID" value="NZ_JHEG04000001.1"/>
</dbReference>
<reference evidence="2" key="1">
    <citation type="journal article" date="2015" name="Genome Announc.">
        <title>Draft Genome Sequence of Tolypothrix boutellei Strain VB521301.</title>
        <authorList>
            <person name="Chandrababunaidu M.M."/>
            <person name="Singh D."/>
            <person name="Sen D."/>
            <person name="Bhan S."/>
            <person name="Das S."/>
            <person name="Gupta A."/>
            <person name="Adhikary S.P."/>
            <person name="Tripathy S."/>
        </authorList>
    </citation>
    <scope>NUCLEOTIDE SEQUENCE</scope>
    <source>
        <strain evidence="2">VB521301</strain>
    </source>
</reference>
<dbReference type="EMBL" id="JHEG02000059">
    <property type="protein sequence ID" value="KIE07134.1"/>
    <property type="molecule type" value="Genomic_DNA"/>
</dbReference>
<evidence type="ECO:0000313" key="2">
    <source>
        <dbReference type="EMBL" id="KIE07134.1"/>
    </source>
</evidence>
<dbReference type="AlphaFoldDB" id="A0A0C1QNQ4"/>
<dbReference type="STRING" id="1479485.DA73_0238850"/>
<comment type="caution">
    <text evidence="2">The sequence shown here is derived from an EMBL/GenBank/DDBJ whole genome shotgun (WGS) entry which is preliminary data.</text>
</comment>
<reference evidence="1" key="2">
    <citation type="submission" date="2019-11" db="EMBL/GenBank/DDBJ databases">
        <title>Improved Assembly of Tolypothrix boutellei genome.</title>
        <authorList>
            <person name="Sarangi A.N."/>
            <person name="Mukherjee M."/>
            <person name="Ghosh S."/>
            <person name="Singh D."/>
            <person name="Das A."/>
            <person name="Kant S."/>
            <person name="Prusty A."/>
            <person name="Tripathy S."/>
        </authorList>
    </citation>
    <scope>NUCLEOTIDE SEQUENCE</scope>
    <source>
        <strain evidence="1">VB521301</strain>
    </source>
</reference>
<protein>
    <submittedName>
        <fullName evidence="2">Uncharacterized protein</fullName>
    </submittedName>
</protein>
<dbReference type="EMBL" id="JHEG04000001">
    <property type="protein sequence ID" value="KAF3884051.1"/>
    <property type="molecule type" value="Genomic_DNA"/>
</dbReference>